<dbReference type="Pfam" id="PF00501">
    <property type="entry name" value="AMP-binding"/>
    <property type="match status" value="1"/>
</dbReference>
<dbReference type="Gene3D" id="3.30.300.30">
    <property type="match status" value="1"/>
</dbReference>
<accession>A0A370G7A5</accession>
<dbReference type="Pfam" id="PF13193">
    <property type="entry name" value="AMP-binding_C"/>
    <property type="match status" value="1"/>
</dbReference>
<dbReference type="InterPro" id="IPR020845">
    <property type="entry name" value="AMP-binding_CS"/>
</dbReference>
<dbReference type="PANTHER" id="PTHR44378">
    <property type="entry name" value="ACYL-ACTIVATING ENZYME 17, PEROXISOMAL-RELATED"/>
    <property type="match status" value="1"/>
</dbReference>
<dbReference type="InterPro" id="IPR025110">
    <property type="entry name" value="AMP-bd_C"/>
</dbReference>
<feature type="domain" description="AMP-binding enzyme C-terminal" evidence="3">
    <location>
        <begin position="587"/>
        <end position="665"/>
    </location>
</feature>
<dbReference type="AlphaFoldDB" id="A0A370G7A5"/>
<proteinExistence type="inferred from homology"/>
<dbReference type="InterPro" id="IPR045851">
    <property type="entry name" value="AMP-bd_C_sf"/>
</dbReference>
<dbReference type="PANTHER" id="PTHR44378:SF2">
    <property type="entry name" value="ACYL-ACTIVATING ENZYME 17, PEROXISOMAL-RELATED"/>
    <property type="match status" value="1"/>
</dbReference>
<dbReference type="EMBL" id="QQAX01000030">
    <property type="protein sequence ID" value="RDI38956.1"/>
    <property type="molecule type" value="Genomic_DNA"/>
</dbReference>
<reference evidence="5 6" key="1">
    <citation type="submission" date="2018-07" db="EMBL/GenBank/DDBJ databases">
        <title>Genomic Encyclopedia of Type Strains, Phase IV (KMG-IV): sequencing the most valuable type-strain genomes for metagenomic binning, comparative biology and taxonomic classification.</title>
        <authorList>
            <person name="Goeker M."/>
        </authorList>
    </citation>
    <scope>NUCLEOTIDE SEQUENCE [LARGE SCALE GENOMIC DNA]</scope>
    <source>
        <strain evidence="5 6">DSM 16500</strain>
    </source>
</reference>
<dbReference type="Gene3D" id="3.40.50.12780">
    <property type="entry name" value="N-terminal domain of ligase-like"/>
    <property type="match status" value="1"/>
</dbReference>
<dbReference type="InterPro" id="IPR000873">
    <property type="entry name" value="AMP-dep_synth/lig_dom"/>
</dbReference>
<dbReference type="SUPFAM" id="SSF56801">
    <property type="entry name" value="Acetyl-CoA synthetase-like"/>
    <property type="match status" value="1"/>
</dbReference>
<keyword evidence="6" id="KW-1185">Reference proteome</keyword>
<comment type="caution">
    <text evidence="5">The sequence shown here is derived from an EMBL/GenBank/DDBJ whole genome shotgun (WGS) entry which is preliminary data.</text>
</comment>
<sequence length="678" mass="75271">MNSTITIDQLSKAGLNTDNAKELFEKVQSPLKNSPSPAEAWRAVSQILAEASYPFGVHLLLYSALFPKWREHPESAPAWLPTSEIRQSANITALMGAVKIKDIKAFHQWTVNHYEDFWQRVITQLNIVFKKKPDRICHLERGVESPQWLSGAKLNIADSCFGAPSEATALIYEDQKKNKCHLTYGELNGLSNRIANSLIKHGFVTGDAIGIAMPMNIYAIAIYLGIIKMGGIVVSIADSFSSHEMAIRLNIAKTKAVFTQDQILWDGKTLPLYEKVCKANAAKILVLPHADKISLQLRPGDIAWNDFLTEDTRFSSFSCEPMSACNILFSSGTTGEPKAIPWNHTTAIKAASDAYFHQNIQPGDVLCWPTNLGWMMGPWLIFAALMNHAAIALYQGAPKNRDFGLFVERARVTMLGVVPTLVAAWRQSGCMEKLDWRAIKVFSSTGECSNPEDMLYLMSLAGYKPVIEYCGGTEIGGAYITSTVIENNCPSLFSTPAMGLDFVLIDEEGHFANTGEVAIIPPSLGLSTCLLNADHHQVYYADMPLWQGKILRRHGDQLRRYPNGYYSILGRVDDTMNLGGIKISAAEIERTITGIEQITEVAAIAVSPPDNGPSQLIIYAVTPAKLDKDIIKMEMQKRINAYLNPLFKIHDVLFINELPRTASNKTMRRVLRKNYLAK</sequence>
<evidence type="ECO:0000313" key="5">
    <source>
        <dbReference type="EMBL" id="RDI38956.1"/>
    </source>
</evidence>
<feature type="domain" description="Acetyl-coenzyme A synthetase N-terminal" evidence="4">
    <location>
        <begin position="104"/>
        <end position="160"/>
    </location>
</feature>
<dbReference type="PROSITE" id="PS00455">
    <property type="entry name" value="AMP_BINDING"/>
    <property type="match status" value="1"/>
</dbReference>
<gene>
    <name evidence="5" type="ORF">C8D86_13015</name>
</gene>
<evidence type="ECO:0000259" key="3">
    <source>
        <dbReference type="Pfam" id="PF13193"/>
    </source>
</evidence>
<dbReference type="Proteomes" id="UP000254720">
    <property type="component" value="Unassembled WGS sequence"/>
</dbReference>
<evidence type="ECO:0000256" key="1">
    <source>
        <dbReference type="ARBA" id="ARBA00006432"/>
    </source>
</evidence>
<dbReference type="OrthoDB" id="9803968at2"/>
<dbReference type="InterPro" id="IPR042099">
    <property type="entry name" value="ANL_N_sf"/>
</dbReference>
<evidence type="ECO:0000259" key="4">
    <source>
        <dbReference type="Pfam" id="PF16177"/>
    </source>
</evidence>
<feature type="domain" description="AMP-dependent synthetase/ligase" evidence="2">
    <location>
        <begin position="164"/>
        <end position="518"/>
    </location>
</feature>
<dbReference type="InterPro" id="IPR032387">
    <property type="entry name" value="ACAS_N"/>
</dbReference>
<evidence type="ECO:0000259" key="2">
    <source>
        <dbReference type="Pfam" id="PF00501"/>
    </source>
</evidence>
<organism evidence="5 6">
    <name type="scientific">Aquicella lusitana</name>
    <dbReference type="NCBI Taxonomy" id="254246"/>
    <lineage>
        <taxon>Bacteria</taxon>
        <taxon>Pseudomonadati</taxon>
        <taxon>Pseudomonadota</taxon>
        <taxon>Gammaproteobacteria</taxon>
        <taxon>Legionellales</taxon>
        <taxon>Coxiellaceae</taxon>
        <taxon>Aquicella</taxon>
    </lineage>
</organism>
<dbReference type="RefSeq" id="WP_114835297.1">
    <property type="nucleotide sequence ID" value="NZ_LR699115.1"/>
</dbReference>
<comment type="similarity">
    <text evidence="1">Belongs to the ATP-dependent AMP-binding enzyme family.</text>
</comment>
<protein>
    <submittedName>
        <fullName evidence="5">Acetyl-CoA synthetase</fullName>
    </submittedName>
</protein>
<dbReference type="Pfam" id="PF16177">
    <property type="entry name" value="ACAS_N"/>
    <property type="match status" value="1"/>
</dbReference>
<evidence type="ECO:0000313" key="6">
    <source>
        <dbReference type="Proteomes" id="UP000254720"/>
    </source>
</evidence>
<name>A0A370G7A5_9COXI</name>